<dbReference type="GO" id="GO:0019867">
    <property type="term" value="C:outer membrane"/>
    <property type="evidence" value="ECO:0007669"/>
    <property type="project" value="InterPro"/>
</dbReference>
<reference evidence="3" key="1">
    <citation type="submission" date="2022-11" db="UniProtKB">
        <authorList>
            <consortium name="WormBaseParasite"/>
        </authorList>
    </citation>
    <scope>IDENTIFICATION</scope>
</reference>
<dbReference type="InterPro" id="IPR036709">
    <property type="entry name" value="Autotransporte_beta_dom_sf"/>
</dbReference>
<dbReference type="WBParaSite" id="PSU_v2.g1055.t1">
    <property type="protein sequence ID" value="PSU_v2.g1055.t1"/>
    <property type="gene ID" value="PSU_v2.g1055"/>
</dbReference>
<dbReference type="NCBIfam" id="TIGR01414">
    <property type="entry name" value="autotrans_barl"/>
    <property type="match status" value="1"/>
</dbReference>
<dbReference type="SUPFAM" id="SSF103515">
    <property type="entry name" value="Autotransporter"/>
    <property type="match status" value="1"/>
</dbReference>
<dbReference type="Gene3D" id="2.160.20.20">
    <property type="match status" value="1"/>
</dbReference>
<dbReference type="InterPro" id="IPR011050">
    <property type="entry name" value="Pectin_lyase_fold/virulence"/>
</dbReference>
<evidence type="ECO:0000313" key="3">
    <source>
        <dbReference type="WBParaSite" id="PSU_v2.g1055.t1"/>
    </source>
</evidence>
<accession>A0A914XTF9</accession>
<dbReference type="PANTHER" id="PTHR35037">
    <property type="entry name" value="C-TERMINAL REGION OF AIDA-LIKE PROTEIN"/>
    <property type="match status" value="1"/>
</dbReference>
<dbReference type="Proteomes" id="UP000887577">
    <property type="component" value="Unplaced"/>
</dbReference>
<evidence type="ECO:0000313" key="2">
    <source>
        <dbReference type="Proteomes" id="UP000887577"/>
    </source>
</evidence>
<protein>
    <submittedName>
        <fullName evidence="3">Autochaperone domain-containing protein</fullName>
    </submittedName>
</protein>
<dbReference type="PANTHER" id="PTHR35037:SF3">
    <property type="entry name" value="C-TERMINAL REGION OF AIDA-LIKE PROTEIN"/>
    <property type="match status" value="1"/>
</dbReference>
<dbReference type="InterPro" id="IPR012332">
    <property type="entry name" value="Autotransporter_pectin_lyase_C"/>
</dbReference>
<sequence length="253" mass="27121">MESQTGGQTLTVTGDYAGTGGTVVINTVLGDDNSKTDRLKIGGDSSGTTNLKVNAISKPGAQTVNGIQVVEVAGQSDGTFSLVSDYTTKDGQKAVVGGAYAYTLHQGSGSGNKDGNWYLTSQLTQEPQKPDTDPDCKQTNTCPTDPDKTRYSAGVPVYQGYVQNMQVLNKLPTLQERVGDRYLDWANDNAADQANGAAVDSRGIWARIEGAHNRLEPRSATGMKQDINSFIMQTGVDGQAIWYSAWQFQIVLR</sequence>
<dbReference type="AlphaFoldDB" id="A0A914XTF9"/>
<dbReference type="SUPFAM" id="SSF51126">
    <property type="entry name" value="Pectin lyase-like"/>
    <property type="match status" value="1"/>
</dbReference>
<proteinExistence type="predicted"/>
<dbReference type="InterPro" id="IPR051551">
    <property type="entry name" value="Autotransporter_adhesion"/>
</dbReference>
<dbReference type="InterPro" id="IPR043990">
    <property type="entry name" value="AC_1"/>
</dbReference>
<dbReference type="InterPro" id="IPR006315">
    <property type="entry name" value="OM_autotransptr_brl_dom"/>
</dbReference>
<feature type="domain" description="Autochaperone" evidence="1">
    <location>
        <begin position="6"/>
        <end position="104"/>
    </location>
</feature>
<dbReference type="Pfam" id="PF18883">
    <property type="entry name" value="AC_1"/>
    <property type="match status" value="1"/>
</dbReference>
<name>A0A914XTF9_9BILA</name>
<keyword evidence="2" id="KW-1185">Reference proteome</keyword>
<organism evidence="2 3">
    <name type="scientific">Panagrolaimus superbus</name>
    <dbReference type="NCBI Taxonomy" id="310955"/>
    <lineage>
        <taxon>Eukaryota</taxon>
        <taxon>Metazoa</taxon>
        <taxon>Ecdysozoa</taxon>
        <taxon>Nematoda</taxon>
        <taxon>Chromadorea</taxon>
        <taxon>Rhabditida</taxon>
        <taxon>Tylenchina</taxon>
        <taxon>Panagrolaimomorpha</taxon>
        <taxon>Panagrolaimoidea</taxon>
        <taxon>Panagrolaimidae</taxon>
        <taxon>Panagrolaimus</taxon>
    </lineage>
</organism>
<dbReference type="CDD" id="cd01344">
    <property type="entry name" value="PL2_Passenger_AT"/>
    <property type="match status" value="1"/>
</dbReference>
<evidence type="ECO:0000259" key="1">
    <source>
        <dbReference type="Pfam" id="PF18883"/>
    </source>
</evidence>